<dbReference type="EMBL" id="RQET01000004">
    <property type="protein sequence ID" value="TGK12209.1"/>
    <property type="molecule type" value="Genomic_DNA"/>
</dbReference>
<evidence type="ECO:0000313" key="2">
    <source>
        <dbReference type="EMBL" id="TGK12209.1"/>
    </source>
</evidence>
<accession>A0A4R9GHY6</accession>
<keyword evidence="1" id="KW-0732">Signal</keyword>
<dbReference type="Proteomes" id="UP000298458">
    <property type="component" value="Unassembled WGS sequence"/>
</dbReference>
<keyword evidence="3" id="KW-1185">Reference proteome</keyword>
<dbReference type="NCBIfam" id="NF047758">
    <property type="entry name" value="LIC12936_fam"/>
    <property type="match status" value="1"/>
</dbReference>
<gene>
    <name evidence="2" type="ORF">EHO60_08070</name>
</gene>
<feature type="signal peptide" evidence="1">
    <location>
        <begin position="1"/>
        <end position="20"/>
    </location>
</feature>
<sequence length="228" mass="26269">MKKATSSAILFFVLTVSAYAQDIEPDGQIKILPYKDTQIRALEALNSDIKYFHKRIEELLSFLNKRKKIQNNEYVQFIPAIETYELPNRERFLFDKKFFLKVSGQGPFKLEGIRFVTRKSMVTKLRPVNDELGILKNENVSAPEANSIILSVQRKTDGGIQEETYNLSNIRNPDQRVKLVRSYRNNLVEVIQAITKYVEGTIQADRRDVETMLDGLDQGGSFQEESNK</sequence>
<dbReference type="OrthoDB" id="338814at2"/>
<proteinExistence type="predicted"/>
<evidence type="ECO:0008006" key="4">
    <source>
        <dbReference type="Google" id="ProtNLM"/>
    </source>
</evidence>
<dbReference type="RefSeq" id="WP_135767613.1">
    <property type="nucleotide sequence ID" value="NZ_RQET01000004.1"/>
</dbReference>
<evidence type="ECO:0000313" key="3">
    <source>
        <dbReference type="Proteomes" id="UP000298458"/>
    </source>
</evidence>
<evidence type="ECO:0000256" key="1">
    <source>
        <dbReference type="SAM" id="SignalP"/>
    </source>
</evidence>
<comment type="caution">
    <text evidence="2">The sequence shown here is derived from an EMBL/GenBank/DDBJ whole genome shotgun (WGS) entry which is preliminary data.</text>
</comment>
<dbReference type="InterPro" id="IPR058079">
    <property type="entry name" value="LIC_12936-like"/>
</dbReference>
<dbReference type="AlphaFoldDB" id="A0A4R9GHY6"/>
<feature type="chain" id="PRO_5020578477" description="DUF4468 domain-containing protein" evidence="1">
    <location>
        <begin position="21"/>
        <end position="228"/>
    </location>
</feature>
<organism evidence="2 3">
    <name type="scientific">Leptospira fletcheri</name>
    <dbReference type="NCBI Taxonomy" id="2484981"/>
    <lineage>
        <taxon>Bacteria</taxon>
        <taxon>Pseudomonadati</taxon>
        <taxon>Spirochaetota</taxon>
        <taxon>Spirochaetia</taxon>
        <taxon>Leptospirales</taxon>
        <taxon>Leptospiraceae</taxon>
        <taxon>Leptospira</taxon>
    </lineage>
</organism>
<reference evidence="2" key="1">
    <citation type="journal article" date="2019" name="PLoS Negl. Trop. Dis.">
        <title>Revisiting the worldwide diversity of Leptospira species in the environment.</title>
        <authorList>
            <person name="Vincent A.T."/>
            <person name="Schiettekatte O."/>
            <person name="Bourhy P."/>
            <person name="Veyrier F.J."/>
            <person name="Picardeau M."/>
        </authorList>
    </citation>
    <scope>NUCLEOTIDE SEQUENCE [LARGE SCALE GENOMIC DNA]</scope>
    <source>
        <strain evidence="2">SSW15</strain>
    </source>
</reference>
<protein>
    <recommendedName>
        <fullName evidence="4">DUF4468 domain-containing protein</fullName>
    </recommendedName>
</protein>
<name>A0A4R9GHY6_9LEPT</name>